<dbReference type="OrthoDB" id="1652165at2"/>
<proteinExistence type="predicted"/>
<keyword evidence="1" id="KW-0472">Membrane</keyword>
<evidence type="ECO:0000313" key="5">
    <source>
        <dbReference type="Proteomes" id="UP000198596"/>
    </source>
</evidence>
<reference evidence="5" key="1">
    <citation type="submission" date="2016-10" db="EMBL/GenBank/DDBJ databases">
        <authorList>
            <person name="Varghese N."/>
            <person name="Submissions S."/>
        </authorList>
    </citation>
    <scope>NUCLEOTIDE SEQUENCE [LARGE SCALE GENOMIC DNA]</scope>
    <source>
        <strain evidence="5">CGMCC 1.9227</strain>
    </source>
</reference>
<sequence length="1337" mass="144802">MDQKYFSKNTDNFKFTLNIANFPSISVKKKQYKIQFIIPLSLLMMFLFAGNTFAQTTLFSSGFETSDATFTSSAGTNTIITQPNTDNQKTGINSGKMVANADNTSFTGSIITSNRISFIAGRYYTVSVWAKAAGDVSFLKIKKSVNATNADMIAATGTDVILTSSSANVTTTSYVQFSATIMASATENKFVGIQVISGAQGNRLSTVYIDDISIVENTSFPITYCTPSVSSGLETTRYISKISFIGTLNDVTNTSTFSSTTPGYEDFSNLSNKAIQAQGEGINVFFQSPNSQNIVAWVDWNKDGDFYDTGEQVYSCDASGSTIYTASTTFGFIIPPTTASGDYRIRIRCVAYNSTLAATPCGNINTYGETEDYLFTVISSCSATITSITNGFNCGTGSVTLGITGSAGSTQYRWYDAQTGGTLVGTTASTTWPTPSITATTTYFVTALNGSCESLFRTPVVATIKPVPTLTFPNANPEVCGENSIISLQVTGSNEQVYLIDENFESGSLGAFSNYNIISNSASIDNSSSWQIKSSTFVPGYPPFYVWFPAISSGFGTNKFAMAASDVGGSSIHNELRSTNINASNFLNLKLSLRIYFSRYTPDDTSTLSEFVAIEISDNNGAWTTINPNYTTDLGIGTRFDSKTYDLNSYAGKSNLRVRIRYYANGWFDGVAIDDIKLFGDRPLSPSFQWTSALPIDAYTNAACTLPYTAGTPASIVYVKPTLAQLEQSTYSFTAKANLANSCSTSAIINVTNKSKVWQNSTTDWNNTSNWKPVGVPTADNCVIIPSTTIIPIIPNPGALAKNLTVKSTGNLELSTGSSLTVTDWINVNTSGVFNIRDKASLIQINNVANTGIVNIERVTPPISKLDYTYWGSPVTLGSNFSLGSLSPNSPLMFSWKPTVGGGAGNWQNETIATIMDPRKGYIVRAPNSFSSSIKTPYTATFAGTPNNGDIFAPISKGTLIGTTDVDAENDEWNLIGNPYPSALDAAKFLNLAVNTSVIDGTLYLWTHNSQPNAATIDPFYGDYVLNYTDTDYAVFNTTGGTATAPASTGGFAPTGYIASGQSFFVKAANNMINGTTANVTFNNSMRISGQNSNFFKLTKNNNEEAIPKTVTDIERHRIWINLTNNSGAFSQTLVGYIQDATQGLDRSFDGESLGGNDVSFYSIIPEAELTIQGRALPFDENDQITLGYDSEISGELSIRIDHIDGLFNTQNIYLEDKELSVIHNLKEKPYVFNTEKGTFNDRFYLRFTDKTLGTDTFNLSKSDGVIVVVNQNVTVQSSNQLIKNIVVYDLLGRKIDNYKKVNALKYTLSHLNKTTAGLIVKITLDNDTVVSKKIIY</sequence>
<dbReference type="Pfam" id="PF19081">
    <property type="entry name" value="Ig_7"/>
    <property type="match status" value="1"/>
</dbReference>
<name>A0A1I1YQK1_9FLAO</name>
<keyword evidence="5" id="KW-1185">Reference proteome</keyword>
<dbReference type="EMBL" id="FONQ01000001">
    <property type="protein sequence ID" value="SFE21592.1"/>
    <property type="molecule type" value="Genomic_DNA"/>
</dbReference>
<dbReference type="Proteomes" id="UP000198596">
    <property type="component" value="Unassembled WGS sequence"/>
</dbReference>
<feature type="domain" description="GEVED" evidence="3">
    <location>
        <begin position="294"/>
        <end position="375"/>
    </location>
</feature>
<feature type="domain" description="Ig-like" evidence="2">
    <location>
        <begin position="389"/>
        <end position="466"/>
    </location>
</feature>
<evidence type="ECO:0000259" key="2">
    <source>
        <dbReference type="Pfam" id="PF19081"/>
    </source>
</evidence>
<dbReference type="RefSeq" id="WP_091202418.1">
    <property type="nucleotide sequence ID" value="NZ_FONQ01000001.1"/>
</dbReference>
<dbReference type="InterPro" id="IPR045474">
    <property type="entry name" value="GEVED"/>
</dbReference>
<dbReference type="STRING" id="935223.SAMN04488131_10182"/>
<evidence type="ECO:0000259" key="3">
    <source>
        <dbReference type="Pfam" id="PF20009"/>
    </source>
</evidence>
<accession>A0A1I1YQK1</accession>
<keyword evidence="1" id="KW-0812">Transmembrane</keyword>
<dbReference type="InterPro" id="IPR044023">
    <property type="entry name" value="Ig_7"/>
</dbReference>
<dbReference type="Pfam" id="PF20009">
    <property type="entry name" value="GEVED"/>
    <property type="match status" value="1"/>
</dbReference>
<evidence type="ECO:0000313" key="4">
    <source>
        <dbReference type="EMBL" id="SFE21592.1"/>
    </source>
</evidence>
<keyword evidence="1" id="KW-1133">Transmembrane helix</keyword>
<gene>
    <name evidence="4" type="ORF">SAMN04488131_10182</name>
</gene>
<dbReference type="Gene3D" id="2.60.120.260">
    <property type="entry name" value="Galactose-binding domain-like"/>
    <property type="match status" value="2"/>
</dbReference>
<organism evidence="4 5">
    <name type="scientific">Flavobacterium xueshanense</name>
    <dbReference type="NCBI Taxonomy" id="935223"/>
    <lineage>
        <taxon>Bacteria</taxon>
        <taxon>Pseudomonadati</taxon>
        <taxon>Bacteroidota</taxon>
        <taxon>Flavobacteriia</taxon>
        <taxon>Flavobacteriales</taxon>
        <taxon>Flavobacteriaceae</taxon>
        <taxon>Flavobacterium</taxon>
    </lineage>
</organism>
<evidence type="ECO:0000256" key="1">
    <source>
        <dbReference type="SAM" id="Phobius"/>
    </source>
</evidence>
<feature type="transmembrane region" description="Helical" evidence="1">
    <location>
        <begin position="36"/>
        <end position="54"/>
    </location>
</feature>
<protein>
    <submittedName>
        <fullName evidence="4">Uncharacterized protein</fullName>
    </submittedName>
</protein>